<evidence type="ECO:0000256" key="5">
    <source>
        <dbReference type="ARBA" id="ARBA00022989"/>
    </source>
</evidence>
<evidence type="ECO:0000256" key="6">
    <source>
        <dbReference type="ARBA" id="ARBA00023136"/>
    </source>
</evidence>
<dbReference type="GO" id="GO:0046872">
    <property type="term" value="F:metal ion binding"/>
    <property type="evidence" value="ECO:0007669"/>
    <property type="project" value="UniProtKB-KW"/>
</dbReference>
<keyword evidence="7" id="KW-0862">Zinc</keyword>
<feature type="transmembrane region" description="Helical" evidence="8">
    <location>
        <begin position="88"/>
        <end position="104"/>
    </location>
</feature>
<protein>
    <submittedName>
        <fullName evidence="9">Hemolysin III</fullName>
    </submittedName>
</protein>
<dbReference type="RefSeq" id="WP_102227809.1">
    <property type="nucleotide sequence ID" value="NZ_PNFY01000019.1"/>
</dbReference>
<dbReference type="AlphaFoldDB" id="A0A2N6SPU6"/>
<comment type="similarity">
    <text evidence="2">Belongs to the UPF0073 (Hly-III) family.</text>
</comment>
<evidence type="ECO:0000256" key="4">
    <source>
        <dbReference type="ARBA" id="ARBA00022692"/>
    </source>
</evidence>
<feature type="transmembrane region" description="Helical" evidence="8">
    <location>
        <begin position="140"/>
        <end position="157"/>
    </location>
</feature>
<dbReference type="EMBL" id="PNHE01000002">
    <property type="protein sequence ID" value="PMC59092.1"/>
    <property type="molecule type" value="Genomic_DNA"/>
</dbReference>
<keyword evidence="10" id="KW-1185">Reference proteome</keyword>
<dbReference type="Proteomes" id="UP000235682">
    <property type="component" value="Unassembled WGS sequence"/>
</dbReference>
<organism evidence="9 10">
    <name type="scientific">Dolosicoccus paucivorans</name>
    <dbReference type="NCBI Taxonomy" id="84521"/>
    <lineage>
        <taxon>Bacteria</taxon>
        <taxon>Bacillati</taxon>
        <taxon>Bacillota</taxon>
        <taxon>Bacilli</taxon>
        <taxon>Lactobacillales</taxon>
        <taxon>Aerococcaceae</taxon>
        <taxon>Dolosicoccus</taxon>
    </lineage>
</organism>
<dbReference type="GO" id="GO:0140911">
    <property type="term" value="F:pore-forming activity"/>
    <property type="evidence" value="ECO:0007669"/>
    <property type="project" value="InterPro"/>
</dbReference>
<feature type="transmembrane region" description="Helical" evidence="8">
    <location>
        <begin position="21"/>
        <end position="40"/>
    </location>
</feature>
<comment type="caution">
    <text evidence="9">The sequence shown here is derived from an EMBL/GenBank/DDBJ whole genome shotgun (WGS) entry which is preliminary data.</text>
</comment>
<feature type="transmembrane region" description="Helical" evidence="8">
    <location>
        <begin position="46"/>
        <end position="67"/>
    </location>
</feature>
<dbReference type="InterPro" id="IPR005744">
    <property type="entry name" value="Hy-lIII"/>
</dbReference>
<feature type="binding site" evidence="7">
    <location>
        <position position="195"/>
    </location>
    <ligand>
        <name>Zn(2+)</name>
        <dbReference type="ChEBI" id="CHEBI:29105"/>
    </ligand>
</feature>
<evidence type="ECO:0000313" key="10">
    <source>
        <dbReference type="Proteomes" id="UP000235682"/>
    </source>
</evidence>
<evidence type="ECO:0000256" key="3">
    <source>
        <dbReference type="ARBA" id="ARBA00022475"/>
    </source>
</evidence>
<keyword evidence="3" id="KW-1003">Cell membrane</keyword>
<gene>
    <name evidence="9" type="ORF">CJ205_01095</name>
</gene>
<evidence type="ECO:0000313" key="9">
    <source>
        <dbReference type="EMBL" id="PMC59092.1"/>
    </source>
</evidence>
<proteinExistence type="inferred from homology"/>
<name>A0A2N6SPU6_9LACT</name>
<keyword evidence="6 8" id="KW-0472">Membrane</keyword>
<feature type="binding site" evidence="7">
    <location>
        <position position="69"/>
    </location>
    <ligand>
        <name>Zn(2+)</name>
        <dbReference type="ChEBI" id="CHEBI:29105"/>
    </ligand>
</feature>
<feature type="transmembrane region" description="Helical" evidence="8">
    <location>
        <begin position="110"/>
        <end position="128"/>
    </location>
</feature>
<keyword evidence="7" id="KW-0479">Metal-binding</keyword>
<comment type="subcellular location">
    <subcellularLocation>
        <location evidence="1">Cell membrane</location>
        <topology evidence="1">Multi-pass membrane protein</topology>
    </subcellularLocation>
</comment>
<dbReference type="STRING" id="84521.SAMN04487994_100351"/>
<sequence>MNHSFNRRYHIIVEVLNATTHGIAAALSVVGMIFLILKAIKDNNTLAITAFSIYGVSLFILFLNSTLYHSFSFTQYKNFFQKLDHSSIYLLIAGTYTPYLMLAIGGRLGWTFLTLIWTLAIAGIIFEAVNLDKYPRLSTFFYLLLGWLALFIIYPLYQSVPLYGIVWLALGGIMYSVGTIFYRMKSIKWMHIIWHLFVIAGAAFMFVSIWHYI</sequence>
<dbReference type="GO" id="GO:0005886">
    <property type="term" value="C:plasma membrane"/>
    <property type="evidence" value="ECO:0007669"/>
    <property type="project" value="UniProtKB-SubCell"/>
</dbReference>
<keyword evidence="4 8" id="KW-0812">Transmembrane</keyword>
<accession>A0A2N6SPU6</accession>
<feature type="transmembrane region" description="Helical" evidence="8">
    <location>
        <begin position="163"/>
        <end position="182"/>
    </location>
</feature>
<reference evidence="9 10" key="1">
    <citation type="submission" date="2017-09" db="EMBL/GenBank/DDBJ databases">
        <title>Bacterial strain isolated from the female urinary microbiota.</title>
        <authorList>
            <person name="Thomas-White K."/>
            <person name="Kumar N."/>
            <person name="Forster S."/>
            <person name="Putonti C."/>
            <person name="Lawley T."/>
            <person name="Wolfe A.J."/>
        </authorList>
    </citation>
    <scope>NUCLEOTIDE SEQUENCE [LARGE SCALE GENOMIC DNA]</scope>
    <source>
        <strain evidence="9 10">UMB0852</strain>
    </source>
</reference>
<dbReference type="InterPro" id="IPR004254">
    <property type="entry name" value="AdipoR/HlyIII-related"/>
</dbReference>
<evidence type="ECO:0000256" key="8">
    <source>
        <dbReference type="SAM" id="Phobius"/>
    </source>
</evidence>
<evidence type="ECO:0000256" key="2">
    <source>
        <dbReference type="ARBA" id="ARBA00008488"/>
    </source>
</evidence>
<dbReference type="PANTHER" id="PTHR20855">
    <property type="entry name" value="ADIPOR/PROGESTIN RECEPTOR-RELATED"/>
    <property type="match status" value="1"/>
</dbReference>
<dbReference type="PANTHER" id="PTHR20855:SF3">
    <property type="entry name" value="LD03007P"/>
    <property type="match status" value="1"/>
</dbReference>
<feature type="transmembrane region" description="Helical" evidence="8">
    <location>
        <begin position="194"/>
        <end position="212"/>
    </location>
</feature>
<dbReference type="Pfam" id="PF03006">
    <property type="entry name" value="HlyIII"/>
    <property type="match status" value="1"/>
</dbReference>
<evidence type="ECO:0000256" key="7">
    <source>
        <dbReference type="PIRSR" id="PIRSR604254-1"/>
    </source>
</evidence>
<evidence type="ECO:0000256" key="1">
    <source>
        <dbReference type="ARBA" id="ARBA00004651"/>
    </source>
</evidence>
<dbReference type="NCBIfam" id="TIGR01065">
    <property type="entry name" value="hlyIII"/>
    <property type="match status" value="1"/>
</dbReference>
<keyword evidence="5 8" id="KW-1133">Transmembrane helix</keyword>
<feature type="binding site" evidence="7">
    <location>
        <position position="191"/>
    </location>
    <ligand>
        <name>Zn(2+)</name>
        <dbReference type="ChEBI" id="CHEBI:29105"/>
    </ligand>
</feature>
<dbReference type="OrthoDB" id="9813689at2"/>